<dbReference type="EMBL" id="UFSB01000001">
    <property type="protein sequence ID" value="SUU38520.1"/>
    <property type="molecule type" value="Genomic_DNA"/>
</dbReference>
<gene>
    <name evidence="2" type="ORF">CFY87_08585</name>
    <name evidence="3" type="ORF">NCTC10851_02135</name>
</gene>
<proteinExistence type="predicted"/>
<protein>
    <submittedName>
        <fullName evidence="3">Autotransporter adhesin</fullName>
    </submittedName>
</protein>
<dbReference type="RefSeq" id="WP_094946779.1">
    <property type="nucleotide sequence ID" value="NZ_NLFK01000008.1"/>
</dbReference>
<feature type="domain" description="ESPR" evidence="1">
    <location>
        <begin position="1"/>
        <end position="41"/>
    </location>
</feature>
<evidence type="ECO:0000313" key="3">
    <source>
        <dbReference type="EMBL" id="SUU38520.1"/>
    </source>
</evidence>
<reference evidence="3 5" key="2">
    <citation type="submission" date="2018-06" db="EMBL/GenBank/DDBJ databases">
        <authorList>
            <consortium name="Pathogen Informatics"/>
            <person name="Doyle S."/>
        </authorList>
    </citation>
    <scope>NUCLEOTIDE SEQUENCE [LARGE SCALE GENOMIC DNA]</scope>
    <source>
        <strain evidence="3 5">NCTC10851</strain>
    </source>
</reference>
<dbReference type="InterPro" id="IPR024973">
    <property type="entry name" value="ESPR"/>
</dbReference>
<name>A0A263HCW8_9PAST</name>
<evidence type="ECO:0000313" key="2">
    <source>
        <dbReference type="EMBL" id="OZN24507.1"/>
    </source>
</evidence>
<dbReference type="InParanoid" id="A0A263HCW8"/>
<reference evidence="2 4" key="1">
    <citation type="submission" date="2017-07" db="EMBL/GenBank/DDBJ databases">
        <title>Virulence factors identified in Actinobacillus seminis.</title>
        <authorList>
            <person name="Negrete-Abascal E."/>
            <person name="Vaca-Pacheco S."/>
            <person name="Montes-Garcia F."/>
            <person name="Leyto-Gil A.M."/>
            <person name="Fragoso-Garcia E."/>
            <person name="Carvente-Garcia R."/>
            <person name="Perez-Agueros S."/>
            <person name="Castelan-Sanchez H.G."/>
            <person name="Garcia-Molina A."/>
            <person name="Villamar T.E."/>
            <person name="Vazquez-Cruz C."/>
        </authorList>
    </citation>
    <scope>NUCLEOTIDE SEQUENCE [LARGE SCALE GENOMIC DNA]</scope>
    <source>
        <strain evidence="2 4">ATCC 15768</strain>
    </source>
</reference>
<accession>A0A263HCW8</accession>
<organism evidence="3 5">
    <name type="scientific">Actinobacillus seminis</name>
    <dbReference type="NCBI Taxonomy" id="722"/>
    <lineage>
        <taxon>Bacteria</taxon>
        <taxon>Pseudomonadati</taxon>
        <taxon>Pseudomonadota</taxon>
        <taxon>Gammaproteobacteria</taxon>
        <taxon>Pasteurellales</taxon>
        <taxon>Pasteurellaceae</taxon>
        <taxon>Actinobacillus</taxon>
    </lineage>
</organism>
<dbReference type="AlphaFoldDB" id="A0A263HCW8"/>
<evidence type="ECO:0000313" key="5">
    <source>
        <dbReference type="Proteomes" id="UP000254507"/>
    </source>
</evidence>
<dbReference type="OrthoDB" id="5691002at2"/>
<dbReference type="Pfam" id="PF13018">
    <property type="entry name" value="ESPR"/>
    <property type="match status" value="1"/>
</dbReference>
<dbReference type="EMBL" id="NLFK01000008">
    <property type="protein sequence ID" value="OZN24507.1"/>
    <property type="molecule type" value="Genomic_DNA"/>
</dbReference>
<dbReference type="Proteomes" id="UP000215738">
    <property type="component" value="Unassembled WGS sequence"/>
</dbReference>
<sequence>MNKVFRIVWSEARQAWLAVSELTKIKGKSKTERQAQGSKSAVIFSSKLHFSYQIILLGLFTVALPAEAAFPVADGIQGSGSIDKNTAAIIGEASFGSISNGSDNGKITLSPDEKKIDIDGARITNVGTPSQESDVANKKYVDDVNNALDNKGIIFETNLNDTKPIKLGERLKIVGFSKNQITTTTARNGTIEIHVKTVGIDINDDGMVILDEEWTRVGQHWKFSRCQRTS</sequence>
<dbReference type="Proteomes" id="UP000254507">
    <property type="component" value="Unassembled WGS sequence"/>
</dbReference>
<evidence type="ECO:0000313" key="4">
    <source>
        <dbReference type="Proteomes" id="UP000215738"/>
    </source>
</evidence>
<evidence type="ECO:0000259" key="1">
    <source>
        <dbReference type="Pfam" id="PF13018"/>
    </source>
</evidence>
<keyword evidence="4" id="KW-1185">Reference proteome</keyword>